<feature type="transmembrane region" description="Helical" evidence="2">
    <location>
        <begin position="47"/>
        <end position="65"/>
    </location>
</feature>
<accession>I0GXG0</accession>
<organism evidence="3 4">
    <name type="scientific">Actinoplanes missouriensis (strain ATCC 14538 / DSM 43046 / CBS 188.64 / JCM 3121 / NBRC 102363 / NCIMB 12654 / NRRL B-3342 / UNCC 431)</name>
    <dbReference type="NCBI Taxonomy" id="512565"/>
    <lineage>
        <taxon>Bacteria</taxon>
        <taxon>Bacillati</taxon>
        <taxon>Actinomycetota</taxon>
        <taxon>Actinomycetes</taxon>
        <taxon>Micromonosporales</taxon>
        <taxon>Micromonosporaceae</taxon>
        <taxon>Actinoplanes</taxon>
    </lineage>
</organism>
<dbReference type="HOGENOM" id="CLU_753613_0_0_11"/>
<keyword evidence="2" id="KW-1133">Transmembrane helix</keyword>
<gene>
    <name evidence="3" type="ordered locus">AMIS_2270</name>
</gene>
<dbReference type="eggNOG" id="ENOG5031UMD">
    <property type="taxonomic scope" value="Bacteria"/>
</dbReference>
<dbReference type="AlphaFoldDB" id="I0GXG0"/>
<dbReference type="PATRIC" id="fig|512565.3.peg.231"/>
<reference evidence="3 4" key="1">
    <citation type="submission" date="2012-02" db="EMBL/GenBank/DDBJ databases">
        <title>Complete genome sequence of Actinoplanes missouriensis 431 (= NBRC 102363).</title>
        <authorList>
            <person name="Ohnishi Y."/>
            <person name="Ishikawa J."/>
            <person name="Sekine M."/>
            <person name="Hosoyama A."/>
            <person name="Harada T."/>
            <person name="Narita H."/>
            <person name="Hata T."/>
            <person name="Konno Y."/>
            <person name="Tutikane K."/>
            <person name="Fujita N."/>
            <person name="Horinouchi S."/>
            <person name="Hayakawa M."/>
        </authorList>
    </citation>
    <scope>NUCLEOTIDE SEQUENCE [LARGE SCALE GENOMIC DNA]</scope>
    <source>
        <strain evidence="4">ATCC 14538 / DSM 43046 / CBS 188.64 / JCM 3121 / NBRC 102363 / NCIMB 12654 / NRRL B-3342 / UNCC 431</strain>
    </source>
</reference>
<feature type="transmembrane region" description="Helical" evidence="2">
    <location>
        <begin position="77"/>
        <end position="94"/>
    </location>
</feature>
<evidence type="ECO:0000313" key="4">
    <source>
        <dbReference type="Proteomes" id="UP000007882"/>
    </source>
</evidence>
<evidence type="ECO:0000313" key="3">
    <source>
        <dbReference type="EMBL" id="BAL85447.1"/>
    </source>
</evidence>
<keyword evidence="2" id="KW-0812">Transmembrane</keyword>
<sequence>MMAANEITSWIHRPDVLVAGLLVSVLLLVWLGRRIRQVARSARPDEPLSNLAMIVGLGWSSEAVWELTGRAGFPTSLRLLMFFVLETLLVLAMIRAKRSMREHGHPGRSGRTAWIVATAMAVVAAAISSSLAEGILRLLIPLLVTLAWWDGLVGEAAKRADGASSWRWTPRRFLLWLGAIEPGERDIETVHRERLTQQLTRLEFHRRHGTRWQRRRATGRLARLSLAADDDMIADVRRRVDRSTWFAAPASAADDTVPRRATSIAQAGRARIARARHGRRIRTVRLTHLRPRVPAAQQPRQDERAAHEIDFVIRALRTADPTLGRRRLAALAGTSEAAVRRAIQPTKEPEREPRINGERPELQEVGA</sequence>
<name>I0GXG0_ACTM4</name>
<feature type="compositionally biased region" description="Basic and acidic residues" evidence="1">
    <location>
        <begin position="347"/>
        <end position="367"/>
    </location>
</feature>
<evidence type="ECO:0000256" key="2">
    <source>
        <dbReference type="SAM" id="Phobius"/>
    </source>
</evidence>
<keyword evidence="4" id="KW-1185">Reference proteome</keyword>
<keyword evidence="2" id="KW-0472">Membrane</keyword>
<evidence type="ECO:0000256" key="1">
    <source>
        <dbReference type="SAM" id="MobiDB-lite"/>
    </source>
</evidence>
<feature type="transmembrane region" description="Helical" evidence="2">
    <location>
        <begin position="114"/>
        <end position="132"/>
    </location>
</feature>
<dbReference type="STRING" id="512565.AMIS_2270"/>
<dbReference type="EMBL" id="AP012319">
    <property type="protein sequence ID" value="BAL85447.1"/>
    <property type="molecule type" value="Genomic_DNA"/>
</dbReference>
<feature type="region of interest" description="Disordered" evidence="1">
    <location>
        <begin position="339"/>
        <end position="367"/>
    </location>
</feature>
<feature type="transmembrane region" description="Helical" evidence="2">
    <location>
        <begin position="16"/>
        <end position="35"/>
    </location>
</feature>
<dbReference type="Proteomes" id="UP000007882">
    <property type="component" value="Chromosome"/>
</dbReference>
<dbReference type="KEGG" id="ams:AMIS_2270"/>
<proteinExistence type="predicted"/>
<protein>
    <submittedName>
        <fullName evidence="3">Uncharacterized protein</fullName>
    </submittedName>
</protein>